<gene>
    <name evidence="1" type="ORF">GSCOC_T00029938001</name>
</gene>
<dbReference type="Gramene" id="CDP00132">
    <property type="protein sequence ID" value="CDP00132"/>
    <property type="gene ID" value="GSCOC_T00029938001"/>
</dbReference>
<evidence type="ECO:0000313" key="2">
    <source>
        <dbReference type="Proteomes" id="UP000295252"/>
    </source>
</evidence>
<organism evidence="1 2">
    <name type="scientific">Coffea canephora</name>
    <name type="common">Robusta coffee</name>
    <dbReference type="NCBI Taxonomy" id="49390"/>
    <lineage>
        <taxon>Eukaryota</taxon>
        <taxon>Viridiplantae</taxon>
        <taxon>Streptophyta</taxon>
        <taxon>Embryophyta</taxon>
        <taxon>Tracheophyta</taxon>
        <taxon>Spermatophyta</taxon>
        <taxon>Magnoliopsida</taxon>
        <taxon>eudicotyledons</taxon>
        <taxon>Gunneridae</taxon>
        <taxon>Pentapetalae</taxon>
        <taxon>asterids</taxon>
        <taxon>lamiids</taxon>
        <taxon>Gentianales</taxon>
        <taxon>Rubiaceae</taxon>
        <taxon>Ixoroideae</taxon>
        <taxon>Gardenieae complex</taxon>
        <taxon>Bertiereae - Coffeeae clade</taxon>
        <taxon>Coffeeae</taxon>
        <taxon>Coffea</taxon>
    </lineage>
</organism>
<proteinExistence type="predicted"/>
<dbReference type="Proteomes" id="UP000295252">
    <property type="component" value="Chromosome IV"/>
</dbReference>
<protein>
    <submittedName>
        <fullName evidence="1">Uncharacterized protein</fullName>
    </submittedName>
</protein>
<dbReference type="EMBL" id="HG739088">
    <property type="protein sequence ID" value="CDP00132.1"/>
    <property type="molecule type" value="Genomic_DNA"/>
</dbReference>
<evidence type="ECO:0000313" key="1">
    <source>
        <dbReference type="EMBL" id="CDP00132.1"/>
    </source>
</evidence>
<keyword evidence="2" id="KW-1185">Reference proteome</keyword>
<sequence>MGYERRQEFTSVSYFSLQILKYILELTVYVPYSTVISQRLKGKDIN</sequence>
<reference evidence="2" key="1">
    <citation type="journal article" date="2014" name="Science">
        <title>The coffee genome provides insight into the convergent evolution of caffeine biosynthesis.</title>
        <authorList>
            <person name="Denoeud F."/>
            <person name="Carretero-Paulet L."/>
            <person name="Dereeper A."/>
            <person name="Droc G."/>
            <person name="Guyot R."/>
            <person name="Pietrella M."/>
            <person name="Zheng C."/>
            <person name="Alberti A."/>
            <person name="Anthony F."/>
            <person name="Aprea G."/>
            <person name="Aury J.M."/>
            <person name="Bento P."/>
            <person name="Bernard M."/>
            <person name="Bocs S."/>
            <person name="Campa C."/>
            <person name="Cenci A."/>
            <person name="Combes M.C."/>
            <person name="Crouzillat D."/>
            <person name="Da Silva C."/>
            <person name="Daddiego L."/>
            <person name="De Bellis F."/>
            <person name="Dussert S."/>
            <person name="Garsmeur O."/>
            <person name="Gayraud T."/>
            <person name="Guignon V."/>
            <person name="Jahn K."/>
            <person name="Jamilloux V."/>
            <person name="Joet T."/>
            <person name="Labadie K."/>
            <person name="Lan T."/>
            <person name="Leclercq J."/>
            <person name="Lepelley M."/>
            <person name="Leroy T."/>
            <person name="Li L.T."/>
            <person name="Librado P."/>
            <person name="Lopez L."/>
            <person name="Munoz A."/>
            <person name="Noel B."/>
            <person name="Pallavicini A."/>
            <person name="Perrotta G."/>
            <person name="Poncet V."/>
            <person name="Pot D."/>
            <person name="Priyono X."/>
            <person name="Rigoreau M."/>
            <person name="Rouard M."/>
            <person name="Rozas J."/>
            <person name="Tranchant-Dubreuil C."/>
            <person name="VanBuren R."/>
            <person name="Zhang Q."/>
            <person name="Andrade A.C."/>
            <person name="Argout X."/>
            <person name="Bertrand B."/>
            <person name="de Kochko A."/>
            <person name="Graziosi G."/>
            <person name="Henry R.J."/>
            <person name="Jayarama X."/>
            <person name="Ming R."/>
            <person name="Nagai C."/>
            <person name="Rounsley S."/>
            <person name="Sankoff D."/>
            <person name="Giuliano G."/>
            <person name="Albert V.A."/>
            <person name="Wincker P."/>
            <person name="Lashermes P."/>
        </authorList>
    </citation>
    <scope>NUCLEOTIDE SEQUENCE [LARGE SCALE GENOMIC DNA]</scope>
    <source>
        <strain evidence="2">cv. DH200-94</strain>
    </source>
</reference>
<dbReference type="AlphaFoldDB" id="A0A068TVS8"/>
<dbReference type="InParanoid" id="A0A068TVS8"/>
<accession>A0A068TVS8</accession>
<name>A0A068TVS8_COFCA</name>